<dbReference type="CDD" id="cd09891">
    <property type="entry name" value="NGN_Bact_1"/>
    <property type="match status" value="1"/>
</dbReference>
<dbReference type="InterPro" id="IPR001062">
    <property type="entry name" value="Transcrpt_antiterm_NusG"/>
</dbReference>
<dbReference type="InterPro" id="IPR005824">
    <property type="entry name" value="KOW"/>
</dbReference>
<dbReference type="InterPro" id="IPR006645">
    <property type="entry name" value="NGN-like_dom"/>
</dbReference>
<dbReference type="SUPFAM" id="SSF50104">
    <property type="entry name" value="Translation proteins SH3-like domain"/>
    <property type="match status" value="1"/>
</dbReference>
<protein>
    <recommendedName>
        <fullName evidence="5 6">Transcription termination/antitermination protein NusG</fullName>
    </recommendedName>
</protein>
<proteinExistence type="inferred from homology"/>
<dbReference type="CDD" id="cd06091">
    <property type="entry name" value="KOW_NusG"/>
    <property type="match status" value="1"/>
</dbReference>
<dbReference type="SMART" id="SM00739">
    <property type="entry name" value="KOW"/>
    <property type="match status" value="1"/>
</dbReference>
<dbReference type="HAMAP" id="MF_00948">
    <property type="entry name" value="NusG"/>
    <property type="match status" value="1"/>
</dbReference>
<dbReference type="GO" id="GO:0031564">
    <property type="term" value="P:transcription antitermination"/>
    <property type="evidence" value="ECO:0007669"/>
    <property type="project" value="UniProtKB-UniRule"/>
</dbReference>
<dbReference type="InterPro" id="IPR015869">
    <property type="entry name" value="Transcrpt_antiterm_NusG_bac_CS"/>
</dbReference>
<evidence type="ECO:0000256" key="4">
    <source>
        <dbReference type="ARBA" id="ARBA00023163"/>
    </source>
</evidence>
<dbReference type="GO" id="GO:0005829">
    <property type="term" value="C:cytosol"/>
    <property type="evidence" value="ECO:0007669"/>
    <property type="project" value="UniProtKB-ARBA"/>
</dbReference>
<dbReference type="InterPro" id="IPR047050">
    <property type="entry name" value="NGN"/>
</dbReference>
<dbReference type="PANTHER" id="PTHR30265:SF2">
    <property type="entry name" value="TRANSCRIPTION TERMINATION_ANTITERMINATION PROTEIN NUSG"/>
    <property type="match status" value="1"/>
</dbReference>
<comment type="function">
    <text evidence="5 7">Participates in transcription elongation, termination and antitermination.</text>
</comment>
<keyword evidence="4 5" id="KW-0804">Transcription</keyword>
<dbReference type="Proteomes" id="UP000885779">
    <property type="component" value="Unassembled WGS sequence"/>
</dbReference>
<sequence>MSEKKWYALRVYSGKEARVKAHIEKEIELQGIQDKVGHIVIPSENIIEMKDGKKRVKNKTFFPGYMLIEMVLDNQTKHVISNAPGVVSFVGPKNEPVPLRESEIRSILGKIERSRETQVKGKVSVPYKVGDPIRVVDGPFNDFTGFVEEINEEKNKVKVNISIFGRPTPVELDFLQVELEK</sequence>
<gene>
    <name evidence="5 10" type="primary">nusG</name>
    <name evidence="10" type="ORF">ENK44_00930</name>
</gene>
<dbReference type="NCBIfam" id="TIGR00922">
    <property type="entry name" value="nusG"/>
    <property type="match status" value="1"/>
</dbReference>
<dbReference type="PANTHER" id="PTHR30265">
    <property type="entry name" value="RHO-INTERACTING TRANSCRIPTION TERMINATION FACTOR NUSG"/>
    <property type="match status" value="1"/>
</dbReference>
<evidence type="ECO:0000256" key="6">
    <source>
        <dbReference type="NCBIfam" id="TIGR00922"/>
    </source>
</evidence>
<feature type="domain" description="NusG-like N-terminal" evidence="8">
    <location>
        <begin position="3"/>
        <end position="111"/>
    </location>
</feature>
<organism evidence="10">
    <name type="scientific">Caldithrix abyssi</name>
    <dbReference type="NCBI Taxonomy" id="187145"/>
    <lineage>
        <taxon>Bacteria</taxon>
        <taxon>Pseudomonadati</taxon>
        <taxon>Calditrichota</taxon>
        <taxon>Calditrichia</taxon>
        <taxon>Calditrichales</taxon>
        <taxon>Calditrichaceae</taxon>
        <taxon>Caldithrix</taxon>
    </lineage>
</organism>
<keyword evidence="1 5" id="KW-0806">Transcription termination</keyword>
<dbReference type="EMBL" id="DRQG01000013">
    <property type="protein sequence ID" value="HGY54239.1"/>
    <property type="molecule type" value="Genomic_DNA"/>
</dbReference>
<dbReference type="PROSITE" id="PS01014">
    <property type="entry name" value="NUSG"/>
    <property type="match status" value="1"/>
</dbReference>
<comment type="caution">
    <text evidence="10">The sequence shown here is derived from an EMBL/GenBank/DDBJ whole genome shotgun (WGS) entry which is preliminary data.</text>
</comment>
<dbReference type="InterPro" id="IPR014722">
    <property type="entry name" value="Rib_uL2_dom2"/>
</dbReference>
<dbReference type="FunFam" id="2.30.30.30:FF:000002">
    <property type="entry name" value="Transcription termination/antitermination factor NusG"/>
    <property type="match status" value="1"/>
</dbReference>
<dbReference type="GO" id="GO:0006353">
    <property type="term" value="P:DNA-templated transcription termination"/>
    <property type="evidence" value="ECO:0007669"/>
    <property type="project" value="UniProtKB-UniRule"/>
</dbReference>
<evidence type="ECO:0000256" key="2">
    <source>
        <dbReference type="ARBA" id="ARBA00022814"/>
    </source>
</evidence>
<evidence type="ECO:0000259" key="8">
    <source>
        <dbReference type="SMART" id="SM00738"/>
    </source>
</evidence>
<reference evidence="10" key="1">
    <citation type="journal article" date="2020" name="mSystems">
        <title>Genome- and Community-Level Interaction Insights into Carbon Utilization and Element Cycling Functions of Hydrothermarchaeota in Hydrothermal Sediment.</title>
        <authorList>
            <person name="Zhou Z."/>
            <person name="Liu Y."/>
            <person name="Xu W."/>
            <person name="Pan J."/>
            <person name="Luo Z.H."/>
            <person name="Li M."/>
        </authorList>
    </citation>
    <scope>NUCLEOTIDE SEQUENCE [LARGE SCALE GENOMIC DNA]</scope>
    <source>
        <strain evidence="10">HyVt-577</strain>
    </source>
</reference>
<dbReference type="InterPro" id="IPR043425">
    <property type="entry name" value="NusG-like"/>
</dbReference>
<dbReference type="GO" id="GO:0006354">
    <property type="term" value="P:DNA-templated transcription elongation"/>
    <property type="evidence" value="ECO:0007669"/>
    <property type="project" value="UniProtKB-UniRule"/>
</dbReference>
<evidence type="ECO:0000259" key="9">
    <source>
        <dbReference type="SMART" id="SM00739"/>
    </source>
</evidence>
<name>A0A7V4TXQ0_CALAY</name>
<accession>A0A7V4TXQ0</accession>
<dbReference type="Gene3D" id="3.30.70.940">
    <property type="entry name" value="NusG, N-terminal domain"/>
    <property type="match status" value="1"/>
</dbReference>
<dbReference type="InterPro" id="IPR008991">
    <property type="entry name" value="Translation_prot_SH3-like_sf"/>
</dbReference>
<keyword evidence="3 5" id="KW-0805">Transcription regulation</keyword>
<keyword evidence="2 5" id="KW-0889">Transcription antitermination</keyword>
<evidence type="ECO:0000256" key="3">
    <source>
        <dbReference type="ARBA" id="ARBA00023015"/>
    </source>
</evidence>
<dbReference type="PRINTS" id="PR00338">
    <property type="entry name" value="NUSGTNSCPFCT"/>
</dbReference>
<evidence type="ECO:0000256" key="7">
    <source>
        <dbReference type="RuleBase" id="RU000538"/>
    </source>
</evidence>
<dbReference type="SUPFAM" id="SSF82679">
    <property type="entry name" value="N-utilization substance G protein NusG, N-terminal domain"/>
    <property type="match status" value="1"/>
</dbReference>
<dbReference type="Pfam" id="PF02357">
    <property type="entry name" value="NusG"/>
    <property type="match status" value="1"/>
</dbReference>
<dbReference type="AlphaFoldDB" id="A0A7V4TXQ0"/>
<dbReference type="SMART" id="SM00738">
    <property type="entry name" value="NGN"/>
    <property type="match status" value="1"/>
</dbReference>
<dbReference type="Gene3D" id="2.30.30.30">
    <property type="match status" value="1"/>
</dbReference>
<feature type="domain" description="KOW" evidence="9">
    <location>
        <begin position="126"/>
        <end position="153"/>
    </location>
</feature>
<evidence type="ECO:0000256" key="1">
    <source>
        <dbReference type="ARBA" id="ARBA00022472"/>
    </source>
</evidence>
<evidence type="ECO:0000313" key="10">
    <source>
        <dbReference type="EMBL" id="HGY54239.1"/>
    </source>
</evidence>
<dbReference type="InterPro" id="IPR036735">
    <property type="entry name" value="NGN_dom_sf"/>
</dbReference>
<dbReference type="GO" id="GO:0032784">
    <property type="term" value="P:regulation of DNA-templated transcription elongation"/>
    <property type="evidence" value="ECO:0007669"/>
    <property type="project" value="InterPro"/>
</dbReference>
<comment type="similarity">
    <text evidence="5 7">Belongs to the NusG family.</text>
</comment>
<evidence type="ECO:0000256" key="5">
    <source>
        <dbReference type="HAMAP-Rule" id="MF_00948"/>
    </source>
</evidence>